<reference evidence="3 4" key="1">
    <citation type="submission" date="2016-07" db="EMBL/GenBank/DDBJ databases">
        <title>Genome analysis of Flavihumibacter stibioxidans YS-17.</title>
        <authorList>
            <person name="Shi K."/>
            <person name="Han Y."/>
            <person name="Wang G."/>
        </authorList>
    </citation>
    <scope>NUCLEOTIDE SEQUENCE [LARGE SCALE GENOMIC DNA]</scope>
    <source>
        <strain evidence="3 4">YS-17</strain>
    </source>
</reference>
<keyword evidence="4" id="KW-1185">Reference proteome</keyword>
<evidence type="ECO:0000259" key="2">
    <source>
        <dbReference type="Pfam" id="PF12890"/>
    </source>
</evidence>
<comment type="caution">
    <text evidence="3">The sequence shown here is derived from an EMBL/GenBank/DDBJ whole genome shotgun (WGS) entry which is preliminary data.</text>
</comment>
<dbReference type="Proteomes" id="UP000765802">
    <property type="component" value="Unassembled WGS sequence"/>
</dbReference>
<sequence>MKILLQEVVLNDPRSPHNGSKKDILIVDGHISRIGDAIEAPDARIINEPGLVASPGWVDPFAHFNDPGFEHKETIESGAAAAAAGGFTTVFVIPNTKPAIDNKSTVEYVMAKASRLPVQVLPIGAVTRNTEGKELAEMYDMRASGAVAFSDGIKPIQSSGLLVKALLYVKTFDGVVIQIPDDTSITPHGLMHEGIISTRLGLPGKPMIAEELIVARDIKLARYTDSQIHFTGISSPKSIEYIRRAKEGGLKVTCSVAPYHLFFCDEDLMDYDTNLKVNPPLRTRADMMALREAVKNGWVDCIATHHQPQDFDAKVLEFEYAKFGMTGLETCFSVLHTAIPELDAGQLTSLLSINARRIFKLPEAKLEEGQQAAISLYQPDVQKVFAQKDFHSKCSNTPFTGQPLKGNVFGIISGQHLIINQA</sequence>
<evidence type="ECO:0000256" key="1">
    <source>
        <dbReference type="ARBA" id="ARBA00022975"/>
    </source>
</evidence>
<proteinExistence type="predicted"/>
<dbReference type="SUPFAM" id="SSF51556">
    <property type="entry name" value="Metallo-dependent hydrolases"/>
    <property type="match status" value="1"/>
</dbReference>
<dbReference type="NCBIfam" id="TIGR00857">
    <property type="entry name" value="pyrC_multi"/>
    <property type="match status" value="1"/>
</dbReference>
<dbReference type="SUPFAM" id="SSF51338">
    <property type="entry name" value="Composite domain of metallo-dependent hydrolases"/>
    <property type="match status" value="1"/>
</dbReference>
<dbReference type="InterPro" id="IPR050138">
    <property type="entry name" value="DHOase/Allantoinase_Hydrolase"/>
</dbReference>
<dbReference type="InterPro" id="IPR004722">
    <property type="entry name" value="DHOase"/>
</dbReference>
<dbReference type="Gene3D" id="2.30.40.10">
    <property type="entry name" value="Urease, subunit C, domain 1"/>
    <property type="match status" value="1"/>
</dbReference>
<dbReference type="CDD" id="cd01317">
    <property type="entry name" value="DHOase_IIa"/>
    <property type="match status" value="1"/>
</dbReference>
<accession>A0ABR7M346</accession>
<dbReference type="InterPro" id="IPR032466">
    <property type="entry name" value="Metal_Hydrolase"/>
</dbReference>
<dbReference type="PANTHER" id="PTHR43668">
    <property type="entry name" value="ALLANTOINASE"/>
    <property type="match status" value="1"/>
</dbReference>
<dbReference type="InterPro" id="IPR011059">
    <property type="entry name" value="Metal-dep_hydrolase_composite"/>
</dbReference>
<gene>
    <name evidence="3" type="ORF">BC349_00530</name>
</gene>
<evidence type="ECO:0000313" key="3">
    <source>
        <dbReference type="EMBL" id="MBC6489438.1"/>
    </source>
</evidence>
<dbReference type="EMBL" id="MBUA01000001">
    <property type="protein sequence ID" value="MBC6489438.1"/>
    <property type="molecule type" value="Genomic_DNA"/>
</dbReference>
<dbReference type="Pfam" id="PF12890">
    <property type="entry name" value="DHOase"/>
    <property type="match status" value="1"/>
</dbReference>
<dbReference type="InterPro" id="IPR024403">
    <property type="entry name" value="DHOase_cat"/>
</dbReference>
<feature type="domain" description="Dihydroorotase catalytic" evidence="2">
    <location>
        <begin position="53"/>
        <end position="235"/>
    </location>
</feature>
<keyword evidence="1" id="KW-0665">Pyrimidine biosynthesis</keyword>
<dbReference type="Gene3D" id="3.20.20.140">
    <property type="entry name" value="Metal-dependent hydrolases"/>
    <property type="match status" value="1"/>
</dbReference>
<name>A0ABR7M346_9BACT</name>
<protein>
    <submittedName>
        <fullName evidence="3">Dihydroorotase</fullName>
    </submittedName>
</protein>
<dbReference type="PANTHER" id="PTHR43668:SF2">
    <property type="entry name" value="ALLANTOINASE"/>
    <property type="match status" value="1"/>
</dbReference>
<evidence type="ECO:0000313" key="4">
    <source>
        <dbReference type="Proteomes" id="UP000765802"/>
    </source>
</evidence>
<dbReference type="RefSeq" id="WP_187254799.1">
    <property type="nucleotide sequence ID" value="NZ_JBHULF010000006.1"/>
</dbReference>
<organism evidence="3 4">
    <name type="scientific">Flavihumibacter stibioxidans</name>
    <dbReference type="NCBI Taxonomy" id="1834163"/>
    <lineage>
        <taxon>Bacteria</taxon>
        <taxon>Pseudomonadati</taxon>
        <taxon>Bacteroidota</taxon>
        <taxon>Chitinophagia</taxon>
        <taxon>Chitinophagales</taxon>
        <taxon>Chitinophagaceae</taxon>
        <taxon>Flavihumibacter</taxon>
    </lineage>
</organism>